<keyword evidence="5 7" id="KW-0460">Magnesium</keyword>
<protein>
    <submittedName>
        <fullName evidence="10">Exodeoxyribonuclease III</fullName>
    </submittedName>
</protein>
<feature type="binding site" evidence="7">
    <location>
        <position position="243"/>
    </location>
    <ligand>
        <name>Mg(2+)</name>
        <dbReference type="ChEBI" id="CHEBI:18420"/>
        <label>1</label>
    </ligand>
</feature>
<evidence type="ECO:0000256" key="8">
    <source>
        <dbReference type="PIRSR" id="PIRSR604808-3"/>
    </source>
</evidence>
<evidence type="ECO:0000313" key="11">
    <source>
        <dbReference type="Proteomes" id="UP000321827"/>
    </source>
</evidence>
<feature type="binding site" evidence="7">
    <location>
        <position position="242"/>
    </location>
    <ligand>
        <name>Mg(2+)</name>
        <dbReference type="ChEBI" id="CHEBI:18420"/>
        <label>1</label>
    </ligand>
</feature>
<evidence type="ECO:0000256" key="6">
    <source>
        <dbReference type="PIRSR" id="PIRSR604808-1"/>
    </source>
</evidence>
<feature type="binding site" evidence="7">
    <location>
        <position position="35"/>
    </location>
    <ligand>
        <name>Mg(2+)</name>
        <dbReference type="ChEBI" id="CHEBI:18420"/>
        <label>1</label>
    </ligand>
</feature>
<keyword evidence="7" id="KW-0464">Manganese</keyword>
<dbReference type="GO" id="GO:0008311">
    <property type="term" value="F:double-stranded DNA 3'-5' DNA exonuclease activity"/>
    <property type="evidence" value="ECO:0007669"/>
    <property type="project" value="TreeGrafter"/>
</dbReference>
<dbReference type="PANTHER" id="PTHR22748">
    <property type="entry name" value="AP ENDONUCLEASE"/>
    <property type="match status" value="1"/>
</dbReference>
<feature type="binding site" evidence="7">
    <location>
        <position position="145"/>
    </location>
    <ligand>
        <name>Mg(2+)</name>
        <dbReference type="ChEBI" id="CHEBI:18420"/>
        <label>1</label>
    </ligand>
</feature>
<dbReference type="AlphaFoldDB" id="A0A511RGT1"/>
<organism evidence="10 11">
    <name type="scientific">Oceanithermus desulfurans NBRC 100063</name>
    <dbReference type="NCBI Taxonomy" id="1227550"/>
    <lineage>
        <taxon>Bacteria</taxon>
        <taxon>Thermotogati</taxon>
        <taxon>Deinococcota</taxon>
        <taxon>Deinococci</taxon>
        <taxon>Thermales</taxon>
        <taxon>Thermaceae</taxon>
        <taxon>Oceanithermus</taxon>
    </lineage>
</organism>
<dbReference type="InterPro" id="IPR005135">
    <property type="entry name" value="Endo/exonuclease/phosphatase"/>
</dbReference>
<accession>A0A511RGT1</accession>
<dbReference type="PROSITE" id="PS51435">
    <property type="entry name" value="AP_NUCLEASE_F1_4"/>
    <property type="match status" value="1"/>
</dbReference>
<dbReference type="Proteomes" id="UP000321827">
    <property type="component" value="Unassembled WGS sequence"/>
</dbReference>
<dbReference type="Pfam" id="PF03372">
    <property type="entry name" value="Exo_endo_phos"/>
    <property type="match status" value="1"/>
</dbReference>
<name>A0A511RGT1_9DEIN</name>
<dbReference type="InterPro" id="IPR020848">
    <property type="entry name" value="AP_endonuclease_F1_CS"/>
</dbReference>
<evidence type="ECO:0000256" key="2">
    <source>
        <dbReference type="ARBA" id="ARBA00007092"/>
    </source>
</evidence>
<evidence type="ECO:0000256" key="3">
    <source>
        <dbReference type="ARBA" id="ARBA00022723"/>
    </source>
</evidence>
<sequence>MKLASWNVNGLRAALKKGFWDVVRGLDADVLGLQETRADDPPELPQGFEDYRWYWNAGERKGYAGVAVLARVPPLNVSYGIGHDAFDEEGRVVTLEYPHYYVVNAYFPNAGRGLPRLGYKLAFDQAIEAYLEGLRARKGVVLMGDLNVAHREIDIARPKQNQKSAGFTPEERAWIDAFLKKGWVDTFRHLHPDETGAYTWWTYRFNARAKNIGWRIDYILISEDLLPRLRDAYIYYDAYASDHVPVVAVLDV</sequence>
<dbReference type="GO" id="GO:0046872">
    <property type="term" value="F:metal ion binding"/>
    <property type="evidence" value="ECO:0007669"/>
    <property type="project" value="UniProtKB-KW"/>
</dbReference>
<keyword evidence="4" id="KW-0378">Hydrolase</keyword>
<feature type="active site" description="Proton acceptor" evidence="6">
    <location>
        <position position="243"/>
    </location>
</feature>
<dbReference type="PANTHER" id="PTHR22748:SF6">
    <property type="entry name" value="DNA-(APURINIC OR APYRIMIDINIC SITE) ENDONUCLEASE"/>
    <property type="match status" value="1"/>
</dbReference>
<feature type="site" description="Interaction with DNA substrate" evidence="8">
    <location>
        <position position="243"/>
    </location>
</feature>
<dbReference type="InterPro" id="IPR036691">
    <property type="entry name" value="Endo/exonu/phosph_ase_sf"/>
</dbReference>
<dbReference type="NCBIfam" id="TIGR00633">
    <property type="entry name" value="xth"/>
    <property type="match status" value="1"/>
</dbReference>
<evidence type="ECO:0000259" key="9">
    <source>
        <dbReference type="Pfam" id="PF03372"/>
    </source>
</evidence>
<feature type="active site" description="Proton donor/acceptor" evidence="6">
    <location>
        <position position="145"/>
    </location>
</feature>
<dbReference type="CDD" id="cd09087">
    <property type="entry name" value="Ape1-like_AP-endo"/>
    <property type="match status" value="1"/>
</dbReference>
<feature type="site" description="Transition state stabilizer" evidence="8">
    <location>
        <position position="147"/>
    </location>
</feature>
<dbReference type="RefSeq" id="WP_147145107.1">
    <property type="nucleotide sequence ID" value="NZ_BJXN01000002.1"/>
</dbReference>
<feature type="site" description="Important for catalytic activity" evidence="8">
    <location>
        <position position="217"/>
    </location>
</feature>
<dbReference type="EMBL" id="BJXN01000002">
    <property type="protein sequence ID" value="GEM88863.1"/>
    <property type="molecule type" value="Genomic_DNA"/>
</dbReference>
<dbReference type="NCBIfam" id="TIGR00195">
    <property type="entry name" value="exoDNase_III"/>
    <property type="match status" value="1"/>
</dbReference>
<evidence type="ECO:0000256" key="1">
    <source>
        <dbReference type="ARBA" id="ARBA00001936"/>
    </source>
</evidence>
<evidence type="ECO:0000256" key="4">
    <source>
        <dbReference type="ARBA" id="ARBA00022801"/>
    </source>
</evidence>
<dbReference type="GO" id="GO:0003906">
    <property type="term" value="F:DNA-(apurinic or apyrimidinic site) endonuclease activity"/>
    <property type="evidence" value="ECO:0007669"/>
    <property type="project" value="TreeGrafter"/>
</dbReference>
<comment type="caution">
    <text evidence="10">The sequence shown here is derived from an EMBL/GenBank/DDBJ whole genome shotgun (WGS) entry which is preliminary data.</text>
</comment>
<evidence type="ECO:0000313" key="10">
    <source>
        <dbReference type="EMBL" id="GEM88863.1"/>
    </source>
</evidence>
<dbReference type="OrthoDB" id="9803914at2"/>
<dbReference type="InterPro" id="IPR004808">
    <property type="entry name" value="AP_endonuc_1"/>
</dbReference>
<dbReference type="Gene3D" id="3.60.10.10">
    <property type="entry name" value="Endonuclease/exonuclease/phosphatase"/>
    <property type="match status" value="1"/>
</dbReference>
<evidence type="ECO:0000256" key="7">
    <source>
        <dbReference type="PIRSR" id="PIRSR604808-2"/>
    </source>
</evidence>
<comment type="cofactor">
    <cofactor evidence="1">
        <name>Mn(2+)</name>
        <dbReference type="ChEBI" id="CHEBI:29035"/>
    </cofactor>
</comment>
<proteinExistence type="inferred from homology"/>
<dbReference type="SUPFAM" id="SSF56219">
    <property type="entry name" value="DNase I-like"/>
    <property type="match status" value="1"/>
</dbReference>
<gene>
    <name evidence="10" type="ORF">ODE01S_02970</name>
</gene>
<dbReference type="PROSITE" id="PS00728">
    <property type="entry name" value="AP_NUCLEASE_F1_3"/>
    <property type="match status" value="1"/>
</dbReference>
<feature type="active site" evidence="6">
    <location>
        <position position="106"/>
    </location>
</feature>
<evidence type="ECO:0000256" key="5">
    <source>
        <dbReference type="ARBA" id="ARBA00022842"/>
    </source>
</evidence>
<dbReference type="PROSITE" id="PS00727">
    <property type="entry name" value="AP_NUCLEASE_F1_2"/>
    <property type="match status" value="1"/>
</dbReference>
<comment type="cofactor">
    <cofactor evidence="7">
        <name>Mg(2+)</name>
        <dbReference type="ChEBI" id="CHEBI:18420"/>
    </cofactor>
    <cofactor evidence="7">
        <name>Mn(2+)</name>
        <dbReference type="ChEBI" id="CHEBI:29035"/>
    </cofactor>
    <text evidence="7">Probably binds two magnesium or manganese ions per subunit.</text>
</comment>
<feature type="domain" description="Endonuclease/exonuclease/phosphatase" evidence="9">
    <location>
        <begin position="4"/>
        <end position="243"/>
    </location>
</feature>
<reference evidence="10 11" key="1">
    <citation type="submission" date="2019-07" db="EMBL/GenBank/DDBJ databases">
        <title>Whole genome shotgun sequence of Oceanithermus desulfurans NBRC 100063.</title>
        <authorList>
            <person name="Hosoyama A."/>
            <person name="Uohara A."/>
            <person name="Ohji S."/>
            <person name="Ichikawa N."/>
        </authorList>
    </citation>
    <scope>NUCLEOTIDE SEQUENCE [LARGE SCALE GENOMIC DNA]</scope>
    <source>
        <strain evidence="10 11">NBRC 100063</strain>
    </source>
</reference>
<comment type="similarity">
    <text evidence="2">Belongs to the DNA repair enzymes AP/ExoA family.</text>
</comment>
<dbReference type="GO" id="GO:0003677">
    <property type="term" value="F:DNA binding"/>
    <property type="evidence" value="ECO:0007669"/>
    <property type="project" value="InterPro"/>
</dbReference>
<keyword evidence="3 7" id="KW-0479">Metal-binding</keyword>
<dbReference type="GO" id="GO:0006284">
    <property type="term" value="P:base-excision repair"/>
    <property type="evidence" value="ECO:0007669"/>
    <property type="project" value="TreeGrafter"/>
</dbReference>
<feature type="binding site" evidence="7">
    <location>
        <position position="147"/>
    </location>
    <ligand>
        <name>Mg(2+)</name>
        <dbReference type="ChEBI" id="CHEBI:18420"/>
        <label>1</label>
    </ligand>
</feature>
<feature type="binding site" evidence="7">
    <location>
        <position position="7"/>
    </location>
    <ligand>
        <name>Mg(2+)</name>
        <dbReference type="ChEBI" id="CHEBI:18420"/>
        <label>1</label>
    </ligand>
</feature>
<dbReference type="GO" id="GO:0008081">
    <property type="term" value="F:phosphoric diester hydrolase activity"/>
    <property type="evidence" value="ECO:0007669"/>
    <property type="project" value="TreeGrafter"/>
</dbReference>